<dbReference type="Pfam" id="PF13279">
    <property type="entry name" value="4HBT_2"/>
    <property type="match status" value="1"/>
</dbReference>
<evidence type="ECO:0000313" key="3">
    <source>
        <dbReference type="EMBL" id="GGE91332.1"/>
    </source>
</evidence>
<dbReference type="CDD" id="cd00586">
    <property type="entry name" value="4HBT"/>
    <property type="match status" value="1"/>
</dbReference>
<dbReference type="OrthoDB" id="9791529at2"/>
<reference evidence="6" key="4">
    <citation type="journal article" date="2019" name="Int. J. Syst. Evol. Microbiol.">
        <title>The Global Catalogue of Microorganisms (GCM) 10K type strain sequencing project: providing services to taxonomists for standard genome sequencing and annotation.</title>
        <authorList>
            <consortium name="The Broad Institute Genomics Platform"/>
            <consortium name="The Broad Institute Genome Sequencing Center for Infectious Disease"/>
            <person name="Wu L."/>
            <person name="Ma J."/>
        </authorList>
    </citation>
    <scope>NUCLEOTIDE SEQUENCE [LARGE SCALE GENOMIC DNA]</scope>
    <source>
        <strain evidence="6">CGMCC 1.12707</strain>
    </source>
</reference>
<proteinExistence type="inferred from homology"/>
<evidence type="ECO:0000256" key="2">
    <source>
        <dbReference type="ARBA" id="ARBA00022801"/>
    </source>
</evidence>
<dbReference type="GO" id="GO:0047617">
    <property type="term" value="F:fatty acyl-CoA hydrolase activity"/>
    <property type="evidence" value="ECO:0007669"/>
    <property type="project" value="TreeGrafter"/>
</dbReference>
<reference evidence="3" key="5">
    <citation type="submission" date="2024-05" db="EMBL/GenBank/DDBJ databases">
        <authorList>
            <person name="Sun Q."/>
            <person name="Zhou Y."/>
        </authorList>
    </citation>
    <scope>NUCLEOTIDE SEQUENCE</scope>
    <source>
        <strain evidence="3">CGMCC 1.12707</strain>
    </source>
</reference>
<dbReference type="Proteomes" id="UP000184120">
    <property type="component" value="Unassembled WGS sequence"/>
</dbReference>
<dbReference type="RefSeq" id="WP_072933147.1">
    <property type="nucleotide sequence ID" value="NZ_BMFL01000003.1"/>
</dbReference>
<keyword evidence="6" id="KW-1185">Reference proteome</keyword>
<dbReference type="Proteomes" id="UP000650994">
    <property type="component" value="Unassembled WGS sequence"/>
</dbReference>
<evidence type="ECO:0000313" key="4">
    <source>
        <dbReference type="EMBL" id="SHL46327.1"/>
    </source>
</evidence>
<dbReference type="EMBL" id="BMFL01000003">
    <property type="protein sequence ID" value="GGE91332.1"/>
    <property type="molecule type" value="Genomic_DNA"/>
</dbReference>
<sequence>MSIENFKFFKSLEPRWSDYDPIGHVNNVYYFEYFQIGRAYYMMAASKKWQWTRHMFVIAHMEADYQIELRPDAIEPRIGVRVSKLGNKSFDFEYIVTSKGKNNEDIIHCIGRSTQVMYDMEEKKSIELPDWVKSDFNSFEGEI</sequence>
<dbReference type="InterPro" id="IPR029069">
    <property type="entry name" value="HotDog_dom_sf"/>
</dbReference>
<dbReference type="InterPro" id="IPR050563">
    <property type="entry name" value="4-hydroxybenzoyl-CoA_TE"/>
</dbReference>
<evidence type="ECO:0000313" key="5">
    <source>
        <dbReference type="Proteomes" id="UP000184120"/>
    </source>
</evidence>
<evidence type="ECO:0000313" key="6">
    <source>
        <dbReference type="Proteomes" id="UP000650994"/>
    </source>
</evidence>
<dbReference type="PANTHER" id="PTHR31793">
    <property type="entry name" value="4-HYDROXYBENZOYL-COA THIOESTERASE FAMILY MEMBER"/>
    <property type="match status" value="1"/>
</dbReference>
<comment type="similarity">
    <text evidence="1">Belongs to the 4-hydroxybenzoyl-CoA thioesterase family.</text>
</comment>
<dbReference type="PANTHER" id="PTHR31793:SF27">
    <property type="entry name" value="NOVEL THIOESTERASE SUPERFAMILY DOMAIN AND SAPOSIN A-TYPE DOMAIN CONTAINING PROTEIN (0610012H03RIK)"/>
    <property type="match status" value="1"/>
</dbReference>
<organism evidence="4 5">
    <name type="scientific">Chishuiella changwenlii</name>
    <dbReference type="NCBI Taxonomy" id="1434701"/>
    <lineage>
        <taxon>Bacteria</taxon>
        <taxon>Pseudomonadati</taxon>
        <taxon>Bacteroidota</taxon>
        <taxon>Flavobacteriia</taxon>
        <taxon>Flavobacteriales</taxon>
        <taxon>Weeksellaceae</taxon>
        <taxon>Chishuiella</taxon>
    </lineage>
</organism>
<dbReference type="SUPFAM" id="SSF54637">
    <property type="entry name" value="Thioesterase/thiol ester dehydrase-isomerase"/>
    <property type="match status" value="1"/>
</dbReference>
<dbReference type="Gene3D" id="3.10.129.10">
    <property type="entry name" value="Hotdog Thioesterase"/>
    <property type="match status" value="1"/>
</dbReference>
<dbReference type="EMBL" id="FRBH01000009">
    <property type="protein sequence ID" value="SHL46327.1"/>
    <property type="molecule type" value="Genomic_DNA"/>
</dbReference>
<reference evidence="3" key="1">
    <citation type="journal article" date="2014" name="Int. J. Syst. Evol. Microbiol.">
        <title>Complete genome of a new Firmicutes species belonging to the dominant human colonic microbiota ('Ruminococcus bicirculans') reveals two chromosomes and a selective capacity to utilize plant glucans.</title>
        <authorList>
            <consortium name="NISC Comparative Sequencing Program"/>
            <person name="Wegmann U."/>
            <person name="Louis P."/>
            <person name="Goesmann A."/>
            <person name="Henrissat B."/>
            <person name="Duncan S.H."/>
            <person name="Flint H.J."/>
        </authorList>
    </citation>
    <scope>NUCLEOTIDE SEQUENCE</scope>
    <source>
        <strain evidence="3">CGMCC 1.12707</strain>
    </source>
</reference>
<name>A0A1M7AUI6_9FLAO</name>
<protein>
    <submittedName>
        <fullName evidence="4">Acyl-CoA thioester hydrolase</fullName>
    </submittedName>
    <submittedName>
        <fullName evidence="3">Thioesterase</fullName>
    </submittedName>
</protein>
<evidence type="ECO:0000256" key="1">
    <source>
        <dbReference type="ARBA" id="ARBA00005953"/>
    </source>
</evidence>
<reference evidence="4" key="2">
    <citation type="submission" date="2016-11" db="EMBL/GenBank/DDBJ databases">
        <authorList>
            <person name="Jaros S."/>
            <person name="Januszkiewicz K."/>
            <person name="Wedrychowicz H."/>
        </authorList>
    </citation>
    <scope>NUCLEOTIDE SEQUENCE [LARGE SCALE GENOMIC DNA]</scope>
    <source>
        <strain evidence="4">DSM 27989</strain>
    </source>
</reference>
<reference evidence="5" key="3">
    <citation type="submission" date="2016-11" db="EMBL/GenBank/DDBJ databases">
        <authorList>
            <person name="Varghese N."/>
            <person name="Submissions S."/>
        </authorList>
    </citation>
    <scope>NUCLEOTIDE SEQUENCE [LARGE SCALE GENOMIC DNA]</scope>
    <source>
        <strain evidence="5">DSM 27989</strain>
    </source>
</reference>
<dbReference type="AlphaFoldDB" id="A0A1M7AUI6"/>
<accession>A0A1M7AUI6</accession>
<keyword evidence="2 4" id="KW-0378">Hydrolase</keyword>
<dbReference type="STRING" id="1434701.SAMN05443634_109163"/>
<gene>
    <name evidence="3" type="ORF">GCM10010984_06340</name>
    <name evidence="4" type="ORF">SAMN05443634_109163</name>
</gene>